<comment type="caution">
    <text evidence="1">The sequence shown here is derived from an EMBL/GenBank/DDBJ whole genome shotgun (WGS) entry which is preliminary data.</text>
</comment>
<protein>
    <submittedName>
        <fullName evidence="1">Uncharacterized protein</fullName>
    </submittedName>
</protein>
<keyword evidence="2" id="KW-1185">Reference proteome</keyword>
<evidence type="ECO:0000313" key="2">
    <source>
        <dbReference type="Proteomes" id="UP000467637"/>
    </source>
</evidence>
<gene>
    <name evidence="1" type="ORF">GON05_02120</name>
</gene>
<proteinExistence type="predicted"/>
<accession>A0ABW9U2Y9</accession>
<dbReference type="EMBL" id="WSEM01000003">
    <property type="protein sequence ID" value="MVQ33434.1"/>
    <property type="molecule type" value="Genomic_DNA"/>
</dbReference>
<dbReference type="Proteomes" id="UP000467637">
    <property type="component" value="Unassembled WGS sequence"/>
</dbReference>
<name>A0ABW9U2Y9_9BACL</name>
<dbReference type="RefSeq" id="WP_157317599.1">
    <property type="nucleotide sequence ID" value="NZ_WSEM01000003.1"/>
</dbReference>
<sequence>MIVSRCYFIKGRIHKHSEEIFITNLKENLCIGVSRMDSRLIELLKNIKKRPGIYLGRKSLLFLQHFFYGYQNCLYDLEGEFYHLTGFQEYIEDIYDIHGFNNWASIIQLNCTTDEEAFDKFYQHLDEFFENMDLTSEDKI</sequence>
<organism evidence="1 2">
    <name type="scientific">Paenibacillus anseongense</name>
    <dbReference type="NCBI Taxonomy" id="2682845"/>
    <lineage>
        <taxon>Bacteria</taxon>
        <taxon>Bacillati</taxon>
        <taxon>Bacillota</taxon>
        <taxon>Bacilli</taxon>
        <taxon>Bacillales</taxon>
        <taxon>Paenibacillaceae</taxon>
        <taxon>Paenibacillus</taxon>
    </lineage>
</organism>
<evidence type="ECO:0000313" key="1">
    <source>
        <dbReference type="EMBL" id="MVQ33434.1"/>
    </source>
</evidence>
<reference evidence="1 2" key="1">
    <citation type="submission" date="2019-12" db="EMBL/GenBank/DDBJ databases">
        <authorList>
            <person name="Huq M.A."/>
        </authorList>
    </citation>
    <scope>NUCLEOTIDE SEQUENCE [LARGE SCALE GENOMIC DNA]</scope>
    <source>
        <strain evidence="1 2">MAH-34</strain>
    </source>
</reference>